<keyword evidence="1" id="KW-0614">Plasmid</keyword>
<reference evidence="1" key="1">
    <citation type="submission" date="2021-11" db="EMBL/GenBank/DDBJ databases">
        <title>Clostridia strains as spoilage organisms.</title>
        <authorList>
            <person name="Wambui J."/>
            <person name="Stevens M.J.A."/>
            <person name="Stephan R."/>
        </authorList>
    </citation>
    <scope>NUCLEOTIDE SEQUENCE</scope>
    <source>
        <strain evidence="1">CF009</strain>
        <plasmid evidence="1">pCF009-a</plasmid>
    </source>
</reference>
<name>A0AA47EPN8_9CLOT</name>
<sequence>MAKLKMFQSDMARRNKIYSVMSDDTSPMAMIDFAILPTKNTKKLFEMIWSKYDKDTHCSILNNEEMVIDNFYAELNIINGMIFQVYTVSNFENDYAEIYIKYPIIIKISKLSFDIKIEFHNRFKEFFDKFLEI</sequence>
<geneLocation type="plasmid" evidence="1 2">
    <name>pCF009-a</name>
</geneLocation>
<dbReference type="AlphaFoldDB" id="A0AA47EPN8"/>
<organism evidence="1 2">
    <name type="scientific">Clostridium estertheticum</name>
    <dbReference type="NCBI Taxonomy" id="238834"/>
    <lineage>
        <taxon>Bacteria</taxon>
        <taxon>Bacillati</taxon>
        <taxon>Bacillota</taxon>
        <taxon>Clostridia</taxon>
        <taxon>Eubacteriales</taxon>
        <taxon>Clostridiaceae</taxon>
        <taxon>Clostridium</taxon>
    </lineage>
</organism>
<protein>
    <submittedName>
        <fullName evidence="1">Uncharacterized protein</fullName>
    </submittedName>
</protein>
<dbReference type="Proteomes" id="UP001164733">
    <property type="component" value="Plasmid pCF009-a"/>
</dbReference>
<evidence type="ECO:0000313" key="2">
    <source>
        <dbReference type="Proteomes" id="UP001164733"/>
    </source>
</evidence>
<dbReference type="RefSeq" id="WP_216126721.1">
    <property type="nucleotide sequence ID" value="NZ_CP086240.1"/>
</dbReference>
<gene>
    <name evidence="1" type="ORF">LL038_25150</name>
</gene>
<dbReference type="EMBL" id="CP086240">
    <property type="protein sequence ID" value="WAG63229.1"/>
    <property type="molecule type" value="Genomic_DNA"/>
</dbReference>
<accession>A0AA47EPN8</accession>
<evidence type="ECO:0000313" key="1">
    <source>
        <dbReference type="EMBL" id="WAG63229.1"/>
    </source>
</evidence>
<proteinExistence type="predicted"/>